<sequence length="406" mass="46436">CLSSKKHQAHDVVDIPKTLERKQTALMRDLQDLDKCIHPKYQEIASHTPAQKAGLNKTSKKLTASIHKHEQDFHREICIDIQNLKASRYEMDSKKKNKAQHSYQQIGLLSELAIKTKKHCYTMNFPGAEISSPNKQLINEPRIIKKINTKYKSYKLRSVSCQNDNIWTCGRDKVIRLFNLQGELVKSIQTEPVCNPLDIAVTRSGNLVYTDFMNKTVNIVKNTQIQTLIRLHGWKPRGVCSSSSWDLLVFMYSDDDKQTKVVCYSGSTEKKSIQYDDKGQPLYSSGSYYKYICENTNLDICVSDNGLRAVVVVNRAGKLRFTYTGPSTPTKESLRLVGIATDSLGRILTSDINNRCIHILDQDGQFLRYIDNCDLRCPRGLCVDTRDNLFVTEYFTGRLKKIQYKT</sequence>
<dbReference type="PANTHER" id="PTHR24104:SF50">
    <property type="entry name" value="SMP-30_GLUCONOLACTONASE_LRE-LIKE REGION DOMAIN-CONTAINING PROTEIN"/>
    <property type="match status" value="1"/>
</dbReference>
<name>A0A8W8IGT1_MAGGI</name>
<evidence type="ECO:0000313" key="2">
    <source>
        <dbReference type="Proteomes" id="UP000005408"/>
    </source>
</evidence>
<accession>A0A8W8IGT1</accession>
<dbReference type="InterPro" id="IPR050952">
    <property type="entry name" value="TRIM-NHL_E3_ligases"/>
</dbReference>
<proteinExistence type="predicted"/>
<protein>
    <recommendedName>
        <fullName evidence="3">Tripartite motif-containing protein 2</fullName>
    </recommendedName>
</protein>
<dbReference type="GO" id="GO:0061630">
    <property type="term" value="F:ubiquitin protein ligase activity"/>
    <property type="evidence" value="ECO:0007669"/>
    <property type="project" value="TreeGrafter"/>
</dbReference>
<dbReference type="GO" id="GO:0043161">
    <property type="term" value="P:proteasome-mediated ubiquitin-dependent protein catabolic process"/>
    <property type="evidence" value="ECO:0007669"/>
    <property type="project" value="TreeGrafter"/>
</dbReference>
<dbReference type="EnsemblMetazoa" id="G13850.1">
    <property type="protein sequence ID" value="G13850.1:cds"/>
    <property type="gene ID" value="G13850"/>
</dbReference>
<dbReference type="PANTHER" id="PTHR24104">
    <property type="entry name" value="E3 UBIQUITIN-PROTEIN LIGASE NHLRC1-RELATED"/>
    <property type="match status" value="1"/>
</dbReference>
<dbReference type="GO" id="GO:0000209">
    <property type="term" value="P:protein polyubiquitination"/>
    <property type="evidence" value="ECO:0007669"/>
    <property type="project" value="TreeGrafter"/>
</dbReference>
<dbReference type="InterPro" id="IPR011042">
    <property type="entry name" value="6-blade_b-propeller_TolB-like"/>
</dbReference>
<evidence type="ECO:0008006" key="3">
    <source>
        <dbReference type="Google" id="ProtNLM"/>
    </source>
</evidence>
<evidence type="ECO:0000313" key="1">
    <source>
        <dbReference type="EnsemblMetazoa" id="G13850.1:cds"/>
    </source>
</evidence>
<reference evidence="1" key="1">
    <citation type="submission" date="2022-08" db="UniProtKB">
        <authorList>
            <consortium name="EnsemblMetazoa"/>
        </authorList>
    </citation>
    <scope>IDENTIFICATION</scope>
    <source>
        <strain evidence="1">05x7-T-G4-1.051#20</strain>
    </source>
</reference>
<dbReference type="AlphaFoldDB" id="A0A8W8IGT1"/>
<keyword evidence="2" id="KW-1185">Reference proteome</keyword>
<dbReference type="Proteomes" id="UP000005408">
    <property type="component" value="Unassembled WGS sequence"/>
</dbReference>
<dbReference type="SUPFAM" id="SSF101898">
    <property type="entry name" value="NHL repeat"/>
    <property type="match status" value="1"/>
</dbReference>
<organism evidence="1 2">
    <name type="scientific">Magallana gigas</name>
    <name type="common">Pacific oyster</name>
    <name type="synonym">Crassostrea gigas</name>
    <dbReference type="NCBI Taxonomy" id="29159"/>
    <lineage>
        <taxon>Eukaryota</taxon>
        <taxon>Metazoa</taxon>
        <taxon>Spiralia</taxon>
        <taxon>Lophotrochozoa</taxon>
        <taxon>Mollusca</taxon>
        <taxon>Bivalvia</taxon>
        <taxon>Autobranchia</taxon>
        <taxon>Pteriomorphia</taxon>
        <taxon>Ostreida</taxon>
        <taxon>Ostreoidea</taxon>
        <taxon>Ostreidae</taxon>
        <taxon>Magallana</taxon>
    </lineage>
</organism>
<dbReference type="Gene3D" id="2.120.10.30">
    <property type="entry name" value="TolB, C-terminal domain"/>
    <property type="match status" value="2"/>
</dbReference>